<dbReference type="Pfam" id="PF19803">
    <property type="entry name" value="DUF6286"/>
    <property type="match status" value="1"/>
</dbReference>
<sequence>MKRRPRRSLPAALTALVLLAASVVVAASAIQTLLREKPWISYDSAARTLHGLQWTELPLAIAGGVVAALGLVLVLAAVLPGALTILPLRAGTDDVDAGASRRSYRSTLRAAVSTVDGVASAKLKLRKRRVSARVRTDRTRPDGLGDAVRSALTDRIEQIQPAATPKVKVVVKAPRSR</sequence>
<comment type="caution">
    <text evidence="4">The sequence shown here is derived from an EMBL/GenBank/DDBJ whole genome shotgun (WGS) entry which is preliminary data.</text>
</comment>
<dbReference type="RefSeq" id="WP_179775400.1">
    <property type="nucleotide sequence ID" value="NZ_JACCFK010000001.1"/>
</dbReference>
<feature type="domain" description="DUF6286" evidence="3">
    <location>
        <begin position="68"/>
        <end position="172"/>
    </location>
</feature>
<keyword evidence="1" id="KW-0812">Transmembrane</keyword>
<keyword evidence="5" id="KW-1185">Reference proteome</keyword>
<feature type="signal peptide" evidence="2">
    <location>
        <begin position="1"/>
        <end position="26"/>
    </location>
</feature>
<evidence type="ECO:0000259" key="3">
    <source>
        <dbReference type="Pfam" id="PF19803"/>
    </source>
</evidence>
<keyword evidence="2" id="KW-0732">Signal</keyword>
<evidence type="ECO:0000313" key="5">
    <source>
        <dbReference type="Proteomes" id="UP000549616"/>
    </source>
</evidence>
<dbReference type="AlphaFoldDB" id="A0A853BAU4"/>
<dbReference type="InterPro" id="IPR046253">
    <property type="entry name" value="DUF6286"/>
</dbReference>
<dbReference type="EMBL" id="JACCFK010000001">
    <property type="protein sequence ID" value="NYI91526.1"/>
    <property type="molecule type" value="Genomic_DNA"/>
</dbReference>
<gene>
    <name evidence="4" type="ORF">HNR02_004849</name>
</gene>
<organism evidence="4 5">
    <name type="scientific">Amycolatopsis endophytica</name>
    <dbReference type="NCBI Taxonomy" id="860233"/>
    <lineage>
        <taxon>Bacteria</taxon>
        <taxon>Bacillati</taxon>
        <taxon>Actinomycetota</taxon>
        <taxon>Actinomycetes</taxon>
        <taxon>Pseudonocardiales</taxon>
        <taxon>Pseudonocardiaceae</taxon>
        <taxon>Amycolatopsis</taxon>
    </lineage>
</organism>
<evidence type="ECO:0000313" key="4">
    <source>
        <dbReference type="EMBL" id="NYI91526.1"/>
    </source>
</evidence>
<feature type="chain" id="PRO_5032511267" description="DUF6286 domain-containing protein" evidence="2">
    <location>
        <begin position="27"/>
        <end position="177"/>
    </location>
</feature>
<keyword evidence="1" id="KW-1133">Transmembrane helix</keyword>
<evidence type="ECO:0000256" key="1">
    <source>
        <dbReference type="SAM" id="Phobius"/>
    </source>
</evidence>
<protein>
    <recommendedName>
        <fullName evidence="3">DUF6286 domain-containing protein</fullName>
    </recommendedName>
</protein>
<dbReference type="Proteomes" id="UP000549616">
    <property type="component" value="Unassembled WGS sequence"/>
</dbReference>
<keyword evidence="1" id="KW-0472">Membrane</keyword>
<name>A0A853BAU4_9PSEU</name>
<accession>A0A853BAU4</accession>
<reference evidence="4 5" key="1">
    <citation type="submission" date="2020-07" db="EMBL/GenBank/DDBJ databases">
        <title>Sequencing the genomes of 1000 actinobacteria strains.</title>
        <authorList>
            <person name="Klenk H.-P."/>
        </authorList>
    </citation>
    <scope>NUCLEOTIDE SEQUENCE [LARGE SCALE GENOMIC DNA]</scope>
    <source>
        <strain evidence="4 5">DSM 104006</strain>
    </source>
</reference>
<evidence type="ECO:0000256" key="2">
    <source>
        <dbReference type="SAM" id="SignalP"/>
    </source>
</evidence>
<proteinExistence type="predicted"/>
<feature type="transmembrane region" description="Helical" evidence="1">
    <location>
        <begin position="57"/>
        <end position="79"/>
    </location>
</feature>